<dbReference type="PROSITE" id="PS51353">
    <property type="entry name" value="ARSC"/>
    <property type="match status" value="1"/>
</dbReference>
<dbReference type="STRING" id="1987383.A5844_001411"/>
<dbReference type="AlphaFoldDB" id="A0A242K0U0"/>
<protein>
    <submittedName>
        <fullName evidence="2">Uncharacterized protein</fullName>
    </submittedName>
</protein>
<dbReference type="PANTHER" id="PTHR30041">
    <property type="entry name" value="ARSENATE REDUCTASE"/>
    <property type="match status" value="1"/>
</dbReference>
<dbReference type="Gene3D" id="3.40.30.10">
    <property type="entry name" value="Glutaredoxin"/>
    <property type="match status" value="1"/>
</dbReference>
<dbReference type="RefSeq" id="WP_086284509.1">
    <property type="nucleotide sequence ID" value="NZ_NGMO01000002.1"/>
</dbReference>
<dbReference type="InterPro" id="IPR036249">
    <property type="entry name" value="Thioredoxin-like_sf"/>
</dbReference>
<dbReference type="Pfam" id="PF03960">
    <property type="entry name" value="ArsC"/>
    <property type="match status" value="1"/>
</dbReference>
<accession>A0A242K0U0</accession>
<dbReference type="Proteomes" id="UP000194933">
    <property type="component" value="Unassembled WGS sequence"/>
</dbReference>
<proteinExistence type="inferred from homology"/>
<comment type="similarity">
    <text evidence="1">Belongs to the ArsC family.</text>
</comment>
<gene>
    <name evidence="2" type="ORF">A5844_001411</name>
</gene>
<reference evidence="2 3" key="1">
    <citation type="submission" date="2017-05" db="EMBL/GenBank/DDBJ databases">
        <title>The Genome Sequence of Enterococcus sp. 10A9_DIV0425.</title>
        <authorList>
            <consortium name="The Broad Institute Genomics Platform"/>
            <consortium name="The Broad Institute Genomic Center for Infectious Diseases"/>
            <person name="Earl A."/>
            <person name="Manson A."/>
            <person name="Schwartman J."/>
            <person name="Gilmore M."/>
            <person name="Abouelleil A."/>
            <person name="Cao P."/>
            <person name="Chapman S."/>
            <person name="Cusick C."/>
            <person name="Shea T."/>
            <person name="Young S."/>
            <person name="Neafsey D."/>
            <person name="Nusbaum C."/>
            <person name="Birren B."/>
        </authorList>
    </citation>
    <scope>NUCLEOTIDE SEQUENCE [LARGE SCALE GENOMIC DNA]</scope>
    <source>
        <strain evidence="2 3">10A9_DIV0425</strain>
    </source>
</reference>
<comment type="caution">
    <text evidence="2">The sequence shown here is derived from an EMBL/GenBank/DDBJ whole genome shotgun (WGS) entry which is preliminary data.</text>
</comment>
<evidence type="ECO:0000256" key="1">
    <source>
        <dbReference type="PROSITE-ProRule" id="PRU01282"/>
    </source>
</evidence>
<evidence type="ECO:0000313" key="3">
    <source>
        <dbReference type="Proteomes" id="UP000194933"/>
    </source>
</evidence>
<dbReference type="InterPro" id="IPR006660">
    <property type="entry name" value="Arsenate_reductase-like"/>
</dbReference>
<dbReference type="PANTHER" id="PTHR30041:SF8">
    <property type="entry name" value="PROTEIN YFFB"/>
    <property type="match status" value="1"/>
</dbReference>
<keyword evidence="3" id="KW-1185">Reference proteome</keyword>
<dbReference type="EMBL" id="NGMO01000002">
    <property type="protein sequence ID" value="OTP11277.1"/>
    <property type="molecule type" value="Genomic_DNA"/>
</dbReference>
<dbReference type="SUPFAM" id="SSF52833">
    <property type="entry name" value="Thioredoxin-like"/>
    <property type="match status" value="1"/>
</dbReference>
<sequence>MKVKMYGSTDSVSSAKAQRWLDNHQLIYQFVDLDKKQLTREEVAELCHLENVYVERLFIVWSTAFKKIQSDFSSNGEEQLLLLCKKHHHLLRRPLIIIDDVLFVGYNERLLEELILQD</sequence>
<organism evidence="2 3">
    <name type="scientific">Candidatus Enterococcus wittei</name>
    <dbReference type="NCBI Taxonomy" id="1987383"/>
    <lineage>
        <taxon>Bacteria</taxon>
        <taxon>Bacillati</taxon>
        <taxon>Bacillota</taxon>
        <taxon>Bacilli</taxon>
        <taxon>Lactobacillales</taxon>
        <taxon>Enterococcaceae</taxon>
        <taxon>Enterococcus</taxon>
    </lineage>
</organism>
<name>A0A242K0U0_9ENTE</name>
<evidence type="ECO:0000313" key="2">
    <source>
        <dbReference type="EMBL" id="OTP11277.1"/>
    </source>
</evidence>